<dbReference type="GO" id="GO:0045893">
    <property type="term" value="P:positive regulation of DNA-templated transcription"/>
    <property type="evidence" value="ECO:0007669"/>
    <property type="project" value="UniProtKB-UniRule"/>
</dbReference>
<dbReference type="HAMAP" id="MF_01483">
    <property type="entry name" value="RbpA"/>
    <property type="match status" value="1"/>
</dbReference>
<accession>A0A7X5U1B6</accession>
<keyword evidence="1" id="KW-0805">Transcription regulation</keyword>
<dbReference type="RefSeq" id="WP_167160284.1">
    <property type="nucleotide sequence ID" value="NZ_JAANOW010000001.1"/>
</dbReference>
<dbReference type="EMBL" id="JAANOW010000001">
    <property type="protein sequence ID" value="NIH96564.1"/>
    <property type="molecule type" value="Genomic_DNA"/>
</dbReference>
<dbReference type="GO" id="GO:0001000">
    <property type="term" value="F:bacterial-type RNA polymerase core enzyme binding"/>
    <property type="evidence" value="ECO:0007669"/>
    <property type="project" value="UniProtKB-UniRule"/>
</dbReference>
<evidence type="ECO:0000256" key="1">
    <source>
        <dbReference type="HAMAP-Rule" id="MF_01483"/>
    </source>
</evidence>
<comment type="subunit">
    <text evidence="1">Forms a complex with the RNAP catalytic core and with free principal sigma factors.</text>
</comment>
<sequence>MVDRRLKGTRLGAISYETDRNLDLPPRQVARYRTANGKEFDVPFASDAEIPATWACRNGMEGLLLNGEAPAPKKGRPVRTHWDMVLERRSIEELEILFKERLKLIDSLRRGR</sequence>
<organism evidence="2 3">
    <name type="scientific">Mycolicibacterium fluoranthenivorans</name>
    <dbReference type="NCBI Taxonomy" id="258505"/>
    <lineage>
        <taxon>Bacteria</taxon>
        <taxon>Bacillati</taxon>
        <taxon>Actinomycetota</taxon>
        <taxon>Actinomycetes</taxon>
        <taxon>Mycobacteriales</taxon>
        <taxon>Mycobacteriaceae</taxon>
        <taxon>Mycolicibacterium</taxon>
    </lineage>
</organism>
<dbReference type="InterPro" id="IPR025182">
    <property type="entry name" value="RNApol-bd_RbpA"/>
</dbReference>
<keyword evidence="1" id="KW-0804">Transcription</keyword>
<dbReference type="Proteomes" id="UP000547444">
    <property type="component" value="Unassembled WGS sequence"/>
</dbReference>
<comment type="function">
    <text evidence="1">Binds to RNA polymerase (RNAP), stimulating transcription from principal, but not alternative sigma factor promoters.</text>
</comment>
<dbReference type="InterPro" id="IPR038638">
    <property type="entry name" value="RbpA_sf"/>
</dbReference>
<dbReference type="Gene3D" id="2.20.28.270">
    <property type="entry name" value="RNA polymerase-binding protein A"/>
    <property type="match status" value="1"/>
</dbReference>
<name>A0A7X5U1B6_9MYCO</name>
<comment type="caution">
    <text evidence="1">Lacks conserved residue(s) required for the propagation of feature annotation.</text>
</comment>
<evidence type="ECO:0000313" key="3">
    <source>
        <dbReference type="Proteomes" id="UP000547444"/>
    </source>
</evidence>
<comment type="similarity">
    <text evidence="1">Belongs to the RNA polymerase-binding protein RbpA family.</text>
</comment>
<gene>
    <name evidence="1" type="primary">rbpA</name>
    <name evidence="2" type="ORF">FHU31_003520</name>
</gene>
<evidence type="ECO:0000313" key="2">
    <source>
        <dbReference type="EMBL" id="NIH96564.1"/>
    </source>
</evidence>
<dbReference type="Pfam" id="PF13397">
    <property type="entry name" value="RbpA"/>
    <property type="match status" value="1"/>
</dbReference>
<proteinExistence type="inferred from homology"/>
<reference evidence="2 3" key="1">
    <citation type="submission" date="2020-03" db="EMBL/GenBank/DDBJ databases">
        <title>Sequencing the genomes of 1000 actinobacteria strains.</title>
        <authorList>
            <person name="Klenk H.-P."/>
        </authorList>
    </citation>
    <scope>NUCLEOTIDE SEQUENCE [LARGE SCALE GENOMIC DNA]</scope>
    <source>
        <strain evidence="2 3">DSM 44556</strain>
    </source>
</reference>
<keyword evidence="3" id="KW-1185">Reference proteome</keyword>
<dbReference type="AlphaFoldDB" id="A0A7X5U1B6"/>
<protein>
    <recommendedName>
        <fullName evidence="1">RNA polymerase-binding protein RbpA</fullName>
    </recommendedName>
</protein>
<comment type="caution">
    <text evidence="2">The sequence shown here is derived from an EMBL/GenBank/DDBJ whole genome shotgun (WGS) entry which is preliminary data.</text>
</comment>